<proteinExistence type="predicted"/>
<dbReference type="InterPro" id="IPR001279">
    <property type="entry name" value="Metallo-B-lactamas"/>
</dbReference>
<dbReference type="InterPro" id="IPR044528">
    <property type="entry name" value="POD-like_MBL-fold"/>
</dbReference>
<reference evidence="2 3" key="1">
    <citation type="submission" date="2016-03" db="EMBL/GenBank/DDBJ databases">
        <authorList>
            <person name="Ploux O."/>
        </authorList>
    </citation>
    <scope>NUCLEOTIDE SEQUENCE [LARGE SCALE GENOMIC DNA]</scope>
    <source>
        <strain evidence="2 3">UAMH 11012</strain>
    </source>
</reference>
<dbReference type="EMBL" id="FJOG01000023">
    <property type="protein sequence ID" value="CZR63286.1"/>
    <property type="molecule type" value="Genomic_DNA"/>
</dbReference>
<evidence type="ECO:0000313" key="2">
    <source>
        <dbReference type="EMBL" id="CZR63286.1"/>
    </source>
</evidence>
<organism evidence="2 3">
    <name type="scientific">Phialocephala subalpina</name>
    <dbReference type="NCBI Taxonomy" id="576137"/>
    <lineage>
        <taxon>Eukaryota</taxon>
        <taxon>Fungi</taxon>
        <taxon>Dikarya</taxon>
        <taxon>Ascomycota</taxon>
        <taxon>Pezizomycotina</taxon>
        <taxon>Leotiomycetes</taxon>
        <taxon>Helotiales</taxon>
        <taxon>Mollisiaceae</taxon>
        <taxon>Phialocephala</taxon>
        <taxon>Phialocephala fortinii species complex</taxon>
    </lineage>
</organism>
<dbReference type="OrthoDB" id="449487at2759"/>
<dbReference type="SUPFAM" id="SSF56281">
    <property type="entry name" value="Metallo-hydrolase/oxidoreductase"/>
    <property type="match status" value="1"/>
</dbReference>
<accession>A0A1L7XE86</accession>
<dbReference type="Gene3D" id="3.60.15.10">
    <property type="entry name" value="Ribonuclease Z/Hydroxyacylglutathione hydrolase-like"/>
    <property type="match status" value="1"/>
</dbReference>
<feature type="domain" description="Metallo-beta-lactamase" evidence="1">
    <location>
        <begin position="18"/>
        <end position="211"/>
    </location>
</feature>
<evidence type="ECO:0000259" key="1">
    <source>
        <dbReference type="SMART" id="SM00849"/>
    </source>
</evidence>
<dbReference type="AlphaFoldDB" id="A0A1L7XE86"/>
<dbReference type="Pfam" id="PF00753">
    <property type="entry name" value="Lactamase_B"/>
    <property type="match status" value="1"/>
</dbReference>
<dbReference type="STRING" id="576137.A0A1L7XE86"/>
<sequence length="307" mass="33970">MSSPPQPTIHTIFEPTTGTWQYIIACPLTHHAAIIDSVLDYMPSTQTVSSTTADSLLSLIQANNYTIDYILETHAHADHLTASYYLKQRLLSLGQDPKIGIGKRITTVQSTFAKKLSIPQAELENVFDHLWTDYEEFQIGDLKAEVLHLPGHTPDHVGYKIGESVFTGDSIFNPDVGSARCDFPGGDAHALWTSMSNLLSLPECYRLYTGHDYPPTDREGSGEGGKEKPYTTVKEQKQFNKHVKEGTQKEDFVNWRKERDGGLGEPRLMGVALQVNVRGGRLPRDGVMVGVGRVRGEGDFLGILGVM</sequence>
<dbReference type="GO" id="GO:0006749">
    <property type="term" value="P:glutathione metabolic process"/>
    <property type="evidence" value="ECO:0007669"/>
    <property type="project" value="InterPro"/>
</dbReference>
<dbReference type="CDD" id="cd07724">
    <property type="entry name" value="POD-like_MBL-fold"/>
    <property type="match status" value="1"/>
</dbReference>
<keyword evidence="2" id="KW-0378">Hydrolase</keyword>
<keyword evidence="3" id="KW-1185">Reference proteome</keyword>
<dbReference type="SMART" id="SM00849">
    <property type="entry name" value="Lactamase_B"/>
    <property type="match status" value="1"/>
</dbReference>
<dbReference type="PANTHER" id="PTHR43084">
    <property type="entry name" value="PERSULFIDE DIOXYGENASE ETHE1"/>
    <property type="match status" value="1"/>
</dbReference>
<dbReference type="GO" id="GO:0070813">
    <property type="term" value="P:hydrogen sulfide metabolic process"/>
    <property type="evidence" value="ECO:0007669"/>
    <property type="project" value="TreeGrafter"/>
</dbReference>
<dbReference type="InterPro" id="IPR051682">
    <property type="entry name" value="Mito_Persulfide_Diox"/>
</dbReference>
<evidence type="ECO:0000313" key="3">
    <source>
        <dbReference type="Proteomes" id="UP000184330"/>
    </source>
</evidence>
<protein>
    <submittedName>
        <fullName evidence="2">Related to Zn-dependent hydrolases, including glyoxylases</fullName>
    </submittedName>
</protein>
<dbReference type="GO" id="GO:0016787">
    <property type="term" value="F:hydrolase activity"/>
    <property type="evidence" value="ECO:0007669"/>
    <property type="project" value="UniProtKB-KW"/>
</dbReference>
<dbReference type="GO" id="GO:0050313">
    <property type="term" value="F:sulfur dioxygenase activity"/>
    <property type="evidence" value="ECO:0007669"/>
    <property type="project" value="InterPro"/>
</dbReference>
<dbReference type="InterPro" id="IPR036866">
    <property type="entry name" value="RibonucZ/Hydroxyglut_hydro"/>
</dbReference>
<gene>
    <name evidence="2" type="ORF">PAC_13183</name>
</gene>
<name>A0A1L7XE86_9HELO</name>
<dbReference type="Proteomes" id="UP000184330">
    <property type="component" value="Unassembled WGS sequence"/>
</dbReference>
<dbReference type="PANTHER" id="PTHR43084:SF8">
    <property type="entry name" value="METALLO-BETA-LACTAMASE SUPERFAMILY PROTEIN"/>
    <property type="match status" value="1"/>
</dbReference>